<reference evidence="3" key="1">
    <citation type="journal article" date="2013" name="Genetics">
        <title>The draft genome and transcriptome of Panagrellus redivivus are shaped by the harsh demands of a free-living lifestyle.</title>
        <authorList>
            <person name="Srinivasan J."/>
            <person name="Dillman A.R."/>
            <person name="Macchietto M.G."/>
            <person name="Heikkinen L."/>
            <person name="Lakso M."/>
            <person name="Fracchia K.M."/>
            <person name="Antoshechkin I."/>
            <person name="Mortazavi A."/>
            <person name="Wong G."/>
            <person name="Sternberg P.W."/>
        </authorList>
    </citation>
    <scope>NUCLEOTIDE SEQUENCE [LARGE SCALE GENOMIC DNA]</scope>
    <source>
        <strain evidence="3">MT8872</strain>
    </source>
</reference>
<accession>A0A7E4UU27</accession>
<dbReference type="GO" id="GO:0008202">
    <property type="term" value="P:steroid metabolic process"/>
    <property type="evidence" value="ECO:0007669"/>
    <property type="project" value="TreeGrafter"/>
</dbReference>
<keyword evidence="1" id="KW-0560">Oxidoreductase</keyword>
<dbReference type="AlphaFoldDB" id="A0A7E4UU27"/>
<dbReference type="InterPro" id="IPR036291">
    <property type="entry name" value="NAD(P)-bd_dom_sf"/>
</dbReference>
<evidence type="ECO:0000256" key="2">
    <source>
        <dbReference type="RuleBase" id="RU000363"/>
    </source>
</evidence>
<protein>
    <submittedName>
        <fullName evidence="4">Estradiol 17-beta-dehydrogenase</fullName>
    </submittedName>
</protein>
<dbReference type="InterPro" id="IPR002347">
    <property type="entry name" value="SDR_fam"/>
</dbReference>
<dbReference type="InterPro" id="IPR020904">
    <property type="entry name" value="Sc_DH/Rdtase_CS"/>
</dbReference>
<organism evidence="3 4">
    <name type="scientific">Panagrellus redivivus</name>
    <name type="common">Microworm</name>
    <dbReference type="NCBI Taxonomy" id="6233"/>
    <lineage>
        <taxon>Eukaryota</taxon>
        <taxon>Metazoa</taxon>
        <taxon>Ecdysozoa</taxon>
        <taxon>Nematoda</taxon>
        <taxon>Chromadorea</taxon>
        <taxon>Rhabditida</taxon>
        <taxon>Tylenchina</taxon>
        <taxon>Panagrolaimomorpha</taxon>
        <taxon>Panagrolaimoidea</taxon>
        <taxon>Panagrolaimidae</taxon>
        <taxon>Panagrellus</taxon>
    </lineage>
</organism>
<dbReference type="PRINTS" id="PR00081">
    <property type="entry name" value="GDHRDH"/>
</dbReference>
<dbReference type="GO" id="GO:0016491">
    <property type="term" value="F:oxidoreductase activity"/>
    <property type="evidence" value="ECO:0007669"/>
    <property type="project" value="UniProtKB-KW"/>
</dbReference>
<dbReference type="SUPFAM" id="SSF51735">
    <property type="entry name" value="NAD(P)-binding Rossmann-fold domains"/>
    <property type="match status" value="1"/>
</dbReference>
<name>A0A7E4UU27_PANRE</name>
<dbReference type="PRINTS" id="PR00080">
    <property type="entry name" value="SDRFAMILY"/>
</dbReference>
<dbReference type="PANTHER" id="PTHR43313:SF34">
    <property type="entry name" value="RETINOL DEHYDROGENASE 7"/>
    <property type="match status" value="1"/>
</dbReference>
<evidence type="ECO:0000256" key="1">
    <source>
        <dbReference type="ARBA" id="ARBA00023002"/>
    </source>
</evidence>
<reference evidence="4" key="2">
    <citation type="submission" date="2020-10" db="UniProtKB">
        <authorList>
            <consortium name="WormBaseParasite"/>
        </authorList>
    </citation>
    <scope>IDENTIFICATION</scope>
</reference>
<evidence type="ECO:0000313" key="3">
    <source>
        <dbReference type="Proteomes" id="UP000492821"/>
    </source>
</evidence>
<comment type="similarity">
    <text evidence="2">Belongs to the short-chain dehydrogenases/reductases (SDR) family.</text>
</comment>
<evidence type="ECO:0000313" key="4">
    <source>
        <dbReference type="WBParaSite" id="Pan_g12360.t1"/>
    </source>
</evidence>
<proteinExistence type="inferred from homology"/>
<sequence>MTNFRLTDLTDALPSLDNVKSALTEVPKPLLIGAAATAVAPLAYLGARYLWELIPVSDLKNKVVFVTGCDTGFGRLLALKFAKDGIPVYAGCLRSETAQTLEAEAAGLPGTLKTIIVDVRSTESVNAAAEQIKNELQPGQVFWALVNNAGIAIFEGPDAWASLESYQTCFDINTMGIIRTVHAFSDLLKASKGRIVSISSMLGRVPLPGLTNYVTSKFAAEGYLDSVRRELHDFGIKVSILEPGFFRTQVIPLDRVRGEIDKSWSRLTPEQQADYGVEFKEQIFSDFAYFHNTSNPNVGWVVNDYYHAVTAKYPRLRYPSGWECLFALVPSTYLPTGLGDWVIRNLVGIRPPPLAKNSKAKGK</sequence>
<dbReference type="Pfam" id="PF00106">
    <property type="entry name" value="adh_short"/>
    <property type="match status" value="1"/>
</dbReference>
<keyword evidence="3" id="KW-1185">Reference proteome</keyword>
<dbReference type="Gene3D" id="3.40.50.720">
    <property type="entry name" value="NAD(P)-binding Rossmann-like Domain"/>
    <property type="match status" value="1"/>
</dbReference>
<dbReference type="PANTHER" id="PTHR43313">
    <property type="entry name" value="SHORT-CHAIN DEHYDROGENASE/REDUCTASE FAMILY 9C"/>
    <property type="match status" value="1"/>
</dbReference>
<dbReference type="Proteomes" id="UP000492821">
    <property type="component" value="Unassembled WGS sequence"/>
</dbReference>
<dbReference type="WBParaSite" id="Pan_g12360.t1">
    <property type="protein sequence ID" value="Pan_g12360.t1"/>
    <property type="gene ID" value="Pan_g12360"/>
</dbReference>
<dbReference type="PROSITE" id="PS00061">
    <property type="entry name" value="ADH_SHORT"/>
    <property type="match status" value="1"/>
</dbReference>